<dbReference type="Proteomes" id="UP000277326">
    <property type="component" value="Unassembled WGS sequence"/>
</dbReference>
<dbReference type="AlphaFoldDB" id="A0A3M0DTN7"/>
<protein>
    <recommendedName>
        <fullName evidence="7">DUF2800 domain-containing protein</fullName>
    </recommendedName>
</protein>
<accession>A0A3M0DTN7</accession>
<dbReference type="InterPro" id="IPR058289">
    <property type="entry name" value="DUF7983"/>
</dbReference>
<proteinExistence type="predicted"/>
<reference evidence="4 5" key="1">
    <citation type="journal article" date="2015" name="Stand. Genomic Sci.">
        <title>Genomic Encyclopedia of Bacterial and Archaeal Type Strains, Phase III: the genomes of soil and plant-associated and newly described type strains.</title>
        <authorList>
            <person name="Whitman W.B."/>
            <person name="Woyke T."/>
            <person name="Klenk H.P."/>
            <person name="Zhou Y."/>
            <person name="Lilburn T.G."/>
            <person name="Beck B.J."/>
            <person name="De Vos P."/>
            <person name="Vandamme P."/>
            <person name="Eisen J.A."/>
            <person name="Garrity G."/>
            <person name="Hugenholtz P."/>
            <person name="Kyrpides N.C."/>
        </authorList>
    </citation>
    <scope>NUCLEOTIDE SEQUENCE [LARGE SCALE GENOMIC DNA]</scope>
    <source>
        <strain evidence="4 5">CGMCC 1.10124</strain>
    </source>
</reference>
<keyword evidence="1" id="KW-0175">Coiled coil</keyword>
<dbReference type="RefSeq" id="WP_121919163.1">
    <property type="nucleotide sequence ID" value="NZ_CP034145.1"/>
</dbReference>
<dbReference type="EMBL" id="REFS01000001">
    <property type="protein sequence ID" value="RMB25351.1"/>
    <property type="molecule type" value="Genomic_DNA"/>
</dbReference>
<dbReference type="GeneID" id="38471549"/>
<reference evidence="3 6" key="2">
    <citation type="submission" date="2018-07" db="EMBL/GenBank/DDBJ databases">
        <title>Genome sequences of Haloplanus aerogenes JCM 16430T.</title>
        <authorList>
            <person name="Kim Y.B."/>
            <person name="Roh S.W."/>
        </authorList>
    </citation>
    <scope>NUCLEOTIDE SEQUENCE [LARGE SCALE GENOMIC DNA]</scope>
    <source>
        <strain evidence="3 6">JCM 16430</strain>
    </source>
</reference>
<reference evidence="4" key="3">
    <citation type="submission" date="2018-10" db="EMBL/GenBank/DDBJ databases">
        <authorList>
            <person name="Whitman W."/>
            <person name="Huntemann M."/>
            <person name="Clum A."/>
            <person name="Pillay M."/>
            <person name="Palaniappan K."/>
            <person name="Varghese N."/>
            <person name="Mikhailova N."/>
            <person name="Stamatis D."/>
            <person name="Reddy T."/>
            <person name="Daum C."/>
            <person name="Shapiro N."/>
            <person name="Ivanova N."/>
            <person name="Kyrpides N."/>
            <person name="Woyke T."/>
        </authorList>
    </citation>
    <scope>NUCLEOTIDE SEQUENCE</scope>
    <source>
        <strain evidence="4">CGMCC 1.10124</strain>
    </source>
</reference>
<dbReference type="Proteomes" id="UP000282007">
    <property type="component" value="Chromosome"/>
</dbReference>
<evidence type="ECO:0000313" key="3">
    <source>
        <dbReference type="EMBL" id="AZH25627.1"/>
    </source>
</evidence>
<feature type="coiled-coil region" evidence="1">
    <location>
        <begin position="269"/>
        <end position="312"/>
    </location>
</feature>
<evidence type="ECO:0000313" key="5">
    <source>
        <dbReference type="Proteomes" id="UP000277326"/>
    </source>
</evidence>
<evidence type="ECO:0008006" key="7">
    <source>
        <dbReference type="Google" id="ProtNLM"/>
    </source>
</evidence>
<evidence type="ECO:0000313" key="4">
    <source>
        <dbReference type="EMBL" id="RMB25351.1"/>
    </source>
</evidence>
<dbReference type="OrthoDB" id="247969at2157"/>
<name>A0A3M0DTN7_9EURY</name>
<evidence type="ECO:0000256" key="1">
    <source>
        <dbReference type="SAM" id="Coils"/>
    </source>
</evidence>
<organism evidence="4 5">
    <name type="scientific">Haloplanus aerogenes</name>
    <dbReference type="NCBI Taxonomy" id="660522"/>
    <lineage>
        <taxon>Archaea</taxon>
        <taxon>Methanobacteriati</taxon>
        <taxon>Methanobacteriota</taxon>
        <taxon>Stenosarchaea group</taxon>
        <taxon>Halobacteria</taxon>
        <taxon>Halobacteriales</taxon>
        <taxon>Haloferacaceae</taxon>
        <taxon>Haloplanus</taxon>
    </lineage>
</organism>
<evidence type="ECO:0000256" key="2">
    <source>
        <dbReference type="SAM" id="MobiDB-lite"/>
    </source>
</evidence>
<dbReference type="Pfam" id="PF25943">
    <property type="entry name" value="DUF7983"/>
    <property type="match status" value="1"/>
</dbReference>
<feature type="region of interest" description="Disordered" evidence="2">
    <location>
        <begin position="107"/>
        <end position="127"/>
    </location>
</feature>
<dbReference type="KEGG" id="haer:DU502_09645"/>
<dbReference type="EMBL" id="CP034145">
    <property type="protein sequence ID" value="AZH25627.1"/>
    <property type="molecule type" value="Genomic_DNA"/>
</dbReference>
<keyword evidence="6" id="KW-1185">Reference proteome</keyword>
<sequence length="312" mass="35679">MEITEHEELWNAVQERCAALEPGTELVTPLSNRPFRVREITANHLQIRFDDSGEKRFLWREQFAVLADRLEERRLAVSELPPGVEPYTTVLTLLADFGVEDDAIAYVPDPETGGGSPYLRSPAEARTRPERLHDDALLLADLLDTSDPVAPETLETDTLTDLYVLLSDVQHEADRLRQTAREALLSRLGPDQELHGRFGTVRRTTRERRRPKGDETIFDALNEHDIPREWVLGIDPDKLDIVLTATDLEEDEVYDVEEQVYVQKTEVEEDEKYARLQGLAERIEELEDDETAAELREELLNLETRLDEALSA</sequence>
<gene>
    <name evidence="4" type="ORF">ATH50_0438</name>
    <name evidence="3" type="ORF">DU502_09645</name>
</gene>
<evidence type="ECO:0000313" key="6">
    <source>
        <dbReference type="Proteomes" id="UP000282007"/>
    </source>
</evidence>